<keyword evidence="13" id="KW-0844">Vision</keyword>
<dbReference type="InterPro" id="IPR014710">
    <property type="entry name" value="RmlC-like_jellyroll"/>
</dbReference>
<keyword evidence="5" id="KW-0812">Transmembrane</keyword>
<evidence type="ECO:0000313" key="18">
    <source>
        <dbReference type="EMBL" id="CAF98823.1"/>
    </source>
</evidence>
<evidence type="ECO:0000256" key="7">
    <source>
        <dbReference type="ARBA" id="ARBA00022989"/>
    </source>
</evidence>
<evidence type="ECO:0000256" key="8">
    <source>
        <dbReference type="ARBA" id="ARBA00022992"/>
    </source>
</evidence>
<sequence length="573" mass="64995">PPPPVVINRYSDEQLRTIIKRMRERLQICKDKVADQYASSPEASPPVKSQEAQKERKSVKARLTEAYWSAVDALLEPLEKAMDSVVGVTIDPFTDRRYIAWLSLVTLAFNYNTWFITARLCFPYHSPGAVPLWLSLDLLADLVYLTDSLVFQPRKQFVKAGDIIKDRVMSKKNYRESERFKVLDMVALLPFDLLYLQFGFKSIFRANRLLKADAFFEFSDRLESIMAKAYIWRVIRTIGYLLFMLHLNACLYYVASDYQGIGLTKWVYSGDGSAYLRCYYFAVRSLINIGGLNEPHTVFEISFQMTNFFTGVFVFSSLIGQMRDVIGAATAGQAYFRSNMDNTVAYMVTNRIPSVVQNRVRTWYTYTWDAQGMLGQSHAWYQDESELLDKMPLVMRTAIAVDINLATFQKIDLFKGCDQQMLVDMLLRLKSIVYLPGDFVVKKGDIGKEMYIIKSGAVQVVGGPDNSIIFVTLKAGCVFGEISLLQSSKDGGNRRTANVKAHGFANLFVLEKKDLFDILVHYPESQKVLARKGRKLMKAKGPAAAKVEEERKKGLALFGPKPPTPKLLRAFGG</sequence>
<dbReference type="Gene3D" id="1.10.287.630">
    <property type="entry name" value="Helix hairpin bin"/>
    <property type="match status" value="1"/>
</dbReference>
<evidence type="ECO:0000256" key="10">
    <source>
        <dbReference type="ARBA" id="ARBA00023136"/>
    </source>
</evidence>
<feature type="region of interest" description="Disordered" evidence="16">
    <location>
        <begin position="34"/>
        <end position="56"/>
    </location>
</feature>
<keyword evidence="9" id="KW-0406">Ion transport</keyword>
<dbReference type="PANTHER" id="PTHR45638">
    <property type="entry name" value="CYCLIC NUCLEOTIDE-GATED CATION CHANNEL SUBUNIT A"/>
    <property type="match status" value="1"/>
</dbReference>
<dbReference type="GO" id="GO:0005222">
    <property type="term" value="F:intracellularly cAMP-activated cation channel activity"/>
    <property type="evidence" value="ECO:0007669"/>
    <property type="project" value="TreeGrafter"/>
</dbReference>
<dbReference type="Pfam" id="PF00027">
    <property type="entry name" value="cNMP_binding"/>
    <property type="match status" value="1"/>
</dbReference>
<dbReference type="PROSITE" id="PS00888">
    <property type="entry name" value="CNMP_BINDING_1"/>
    <property type="match status" value="1"/>
</dbReference>
<reference evidence="18" key="1">
    <citation type="journal article" date="2004" name="Nature">
        <title>Genome duplication in the teleost fish Tetraodon nigroviridis reveals the early vertebrate proto-karyotype.</title>
        <authorList>
            <person name="Jaillon O."/>
            <person name="Aury J.-M."/>
            <person name="Brunet F."/>
            <person name="Petit J.-L."/>
            <person name="Stange-Thomann N."/>
            <person name="Mauceli E."/>
            <person name="Bouneau L."/>
            <person name="Fischer C."/>
            <person name="Ozouf-Costaz C."/>
            <person name="Bernot A."/>
            <person name="Nicaud S."/>
            <person name="Jaffe D."/>
            <person name="Fisher S."/>
            <person name="Lutfalla G."/>
            <person name="Dossat C."/>
            <person name="Segurens B."/>
            <person name="Dasilva C."/>
            <person name="Salanoubat M."/>
            <person name="Levy M."/>
            <person name="Boudet N."/>
            <person name="Castellano S."/>
            <person name="Anthouard V."/>
            <person name="Jubin C."/>
            <person name="Castelli V."/>
            <person name="Katinka M."/>
            <person name="Vacherie B."/>
            <person name="Biemont C."/>
            <person name="Skalli Z."/>
            <person name="Cattolico L."/>
            <person name="Poulain J."/>
            <person name="De Berardinis V."/>
            <person name="Cruaud C."/>
            <person name="Duprat S."/>
            <person name="Brottier P."/>
            <person name="Coutanceau J.-P."/>
            <person name="Gouzy J."/>
            <person name="Parra G."/>
            <person name="Lardier G."/>
            <person name="Chapple C."/>
            <person name="McKernan K.J."/>
            <person name="McEwan P."/>
            <person name="Bosak S."/>
            <person name="Kellis M."/>
            <person name="Volff J.-N."/>
            <person name="Guigo R."/>
            <person name="Zody M.C."/>
            <person name="Mesirov J."/>
            <person name="Lindblad-Toh K."/>
            <person name="Birren B."/>
            <person name="Nusbaum C."/>
            <person name="Kahn D."/>
            <person name="Robinson-Rechavi M."/>
            <person name="Laudet V."/>
            <person name="Schachter V."/>
            <person name="Quetier F."/>
            <person name="Saurin W."/>
            <person name="Scarpelli C."/>
            <person name="Wincker P."/>
            <person name="Lander E.S."/>
            <person name="Weissenbach J."/>
            <person name="Roest Crollius H."/>
        </authorList>
    </citation>
    <scope>NUCLEOTIDE SEQUENCE [LARGE SCALE GENOMIC DNA]</scope>
</reference>
<keyword evidence="10" id="KW-0472">Membrane</keyword>
<comment type="catalytic activity">
    <reaction evidence="15">
        <text>Na(+)(in) = Na(+)(out)</text>
        <dbReference type="Rhea" id="RHEA:34963"/>
        <dbReference type="ChEBI" id="CHEBI:29101"/>
    </reaction>
</comment>
<dbReference type="FunFam" id="2.60.120.10:FF:000020">
    <property type="entry name" value="Cyclic nucleotide-gated channel beta 3"/>
    <property type="match status" value="1"/>
</dbReference>
<dbReference type="GO" id="GO:0007601">
    <property type="term" value="P:visual perception"/>
    <property type="evidence" value="ECO:0007669"/>
    <property type="project" value="UniProtKB-KW"/>
</dbReference>
<protein>
    <submittedName>
        <fullName evidence="18">(spotted green pufferfish) hypothetical protein</fullName>
    </submittedName>
</protein>
<evidence type="ECO:0000256" key="12">
    <source>
        <dbReference type="ARBA" id="ARBA00023303"/>
    </source>
</evidence>
<keyword evidence="8" id="KW-0142">cGMP-binding</keyword>
<dbReference type="InterPro" id="IPR050866">
    <property type="entry name" value="CNG_cation_channel"/>
</dbReference>
<gene>
    <name evidence="18" type="ORF">GSTENG00016673001</name>
</gene>
<dbReference type="FunFam" id="1.10.287.70:FF:000072">
    <property type="entry name" value="Cyclic nucleotide gated channel beta 3"/>
    <property type="match status" value="1"/>
</dbReference>
<evidence type="ECO:0000256" key="13">
    <source>
        <dbReference type="ARBA" id="ARBA00023305"/>
    </source>
</evidence>
<dbReference type="GO" id="GO:0030553">
    <property type="term" value="F:cGMP binding"/>
    <property type="evidence" value="ECO:0007669"/>
    <property type="project" value="UniProtKB-KW"/>
</dbReference>
<dbReference type="InterPro" id="IPR018488">
    <property type="entry name" value="cNMP-bd_CS"/>
</dbReference>
<dbReference type="EMBL" id="CAAE01014565">
    <property type="protein sequence ID" value="CAF98823.1"/>
    <property type="molecule type" value="Genomic_DNA"/>
</dbReference>
<evidence type="ECO:0000256" key="1">
    <source>
        <dbReference type="ARBA" id="ARBA00004141"/>
    </source>
</evidence>
<keyword evidence="6" id="KW-0547">Nucleotide-binding</keyword>
<dbReference type="GO" id="GO:0005223">
    <property type="term" value="F:intracellularly cGMP-activated cation channel activity"/>
    <property type="evidence" value="ECO:0007669"/>
    <property type="project" value="TreeGrafter"/>
</dbReference>
<keyword evidence="2" id="KW-0813">Transport</keyword>
<organism evidence="18">
    <name type="scientific">Tetraodon nigroviridis</name>
    <name type="common">Spotted green pufferfish</name>
    <name type="synonym">Chelonodon nigroviridis</name>
    <dbReference type="NCBI Taxonomy" id="99883"/>
    <lineage>
        <taxon>Eukaryota</taxon>
        <taxon>Metazoa</taxon>
        <taxon>Chordata</taxon>
        <taxon>Craniata</taxon>
        <taxon>Vertebrata</taxon>
        <taxon>Euteleostomi</taxon>
        <taxon>Actinopterygii</taxon>
        <taxon>Neopterygii</taxon>
        <taxon>Teleostei</taxon>
        <taxon>Neoteleostei</taxon>
        <taxon>Acanthomorphata</taxon>
        <taxon>Eupercaria</taxon>
        <taxon>Tetraodontiformes</taxon>
        <taxon>Tetradontoidea</taxon>
        <taxon>Tetraodontidae</taxon>
        <taxon>Tetraodon</taxon>
    </lineage>
</organism>
<evidence type="ECO:0000256" key="9">
    <source>
        <dbReference type="ARBA" id="ARBA00023065"/>
    </source>
</evidence>
<dbReference type="InterPro" id="IPR005821">
    <property type="entry name" value="Ion_trans_dom"/>
</dbReference>
<keyword evidence="11" id="KW-1071">Ligand-gated ion channel</keyword>
<dbReference type="SUPFAM" id="SSF81324">
    <property type="entry name" value="Voltage-gated potassium channels"/>
    <property type="match status" value="1"/>
</dbReference>
<dbReference type="GO" id="GO:0001750">
    <property type="term" value="C:photoreceptor outer segment"/>
    <property type="evidence" value="ECO:0007669"/>
    <property type="project" value="TreeGrafter"/>
</dbReference>
<keyword evidence="7" id="KW-1133">Transmembrane helix</keyword>
<dbReference type="PROSITE" id="PS00889">
    <property type="entry name" value="CNMP_BINDING_2"/>
    <property type="match status" value="1"/>
</dbReference>
<feature type="non-terminal residue" evidence="18">
    <location>
        <position position="573"/>
    </location>
</feature>
<dbReference type="SUPFAM" id="SSF51206">
    <property type="entry name" value="cAMP-binding domain-like"/>
    <property type="match status" value="1"/>
</dbReference>
<feature type="non-terminal residue" evidence="18">
    <location>
        <position position="1"/>
    </location>
</feature>
<keyword evidence="12" id="KW-0407">Ion channel</keyword>
<keyword evidence="3" id="KW-0140">cGMP</keyword>
<dbReference type="PANTHER" id="PTHR45638:SF23">
    <property type="entry name" value="CYCLIC NUCLEOTIDE-GATED CATION CHANNEL BETA-3-LIKE ISOFORM X2"/>
    <property type="match status" value="1"/>
</dbReference>
<feature type="domain" description="Cyclic nucleotide-binding" evidence="17">
    <location>
        <begin position="413"/>
        <end position="519"/>
    </location>
</feature>
<dbReference type="AlphaFoldDB" id="Q4SKK9"/>
<comment type="caution">
    <text evidence="18">The sequence shown here is derived from an EMBL/GenBank/DDBJ whole genome shotgun (WGS) entry which is preliminary data.</text>
</comment>
<evidence type="ECO:0000256" key="2">
    <source>
        <dbReference type="ARBA" id="ARBA00022448"/>
    </source>
</evidence>
<dbReference type="PROSITE" id="PS50042">
    <property type="entry name" value="CNMP_BINDING_3"/>
    <property type="match status" value="1"/>
</dbReference>
<evidence type="ECO:0000256" key="4">
    <source>
        <dbReference type="ARBA" id="ARBA00022606"/>
    </source>
</evidence>
<dbReference type="Gene3D" id="2.60.120.10">
    <property type="entry name" value="Jelly Rolls"/>
    <property type="match status" value="1"/>
</dbReference>
<proteinExistence type="predicted"/>
<evidence type="ECO:0000256" key="15">
    <source>
        <dbReference type="ARBA" id="ARBA00036239"/>
    </source>
</evidence>
<evidence type="ECO:0000256" key="16">
    <source>
        <dbReference type="SAM" id="MobiDB-lite"/>
    </source>
</evidence>
<comment type="subcellular location">
    <subcellularLocation>
        <location evidence="1">Membrane</location>
        <topology evidence="1">Multi-pass membrane protein</topology>
    </subcellularLocation>
</comment>
<dbReference type="GO" id="GO:0017071">
    <property type="term" value="C:intracellular cyclic nucleotide activated cation channel complex"/>
    <property type="evidence" value="ECO:0007669"/>
    <property type="project" value="TreeGrafter"/>
</dbReference>
<dbReference type="Gene3D" id="1.10.287.70">
    <property type="match status" value="1"/>
</dbReference>
<reference evidence="18" key="2">
    <citation type="submission" date="2004-02" db="EMBL/GenBank/DDBJ databases">
        <authorList>
            <consortium name="Genoscope"/>
            <consortium name="Whitehead Institute Centre for Genome Research"/>
        </authorList>
    </citation>
    <scope>NUCLEOTIDE SEQUENCE</scope>
</reference>
<dbReference type="InterPro" id="IPR000595">
    <property type="entry name" value="cNMP-bd_dom"/>
</dbReference>
<name>Q4SKK9_TETNG</name>
<dbReference type="OrthoDB" id="421226at2759"/>
<dbReference type="GO" id="GO:0005886">
    <property type="term" value="C:plasma membrane"/>
    <property type="evidence" value="ECO:0007669"/>
    <property type="project" value="TreeGrafter"/>
</dbReference>
<accession>Q4SKK9</accession>
<dbReference type="Pfam" id="PF00520">
    <property type="entry name" value="Ion_trans"/>
    <property type="match status" value="1"/>
</dbReference>
<evidence type="ECO:0000256" key="11">
    <source>
        <dbReference type="ARBA" id="ARBA00023286"/>
    </source>
</evidence>
<dbReference type="GO" id="GO:0044877">
    <property type="term" value="F:protein-containing complex binding"/>
    <property type="evidence" value="ECO:0007669"/>
    <property type="project" value="TreeGrafter"/>
</dbReference>
<evidence type="ECO:0000256" key="5">
    <source>
        <dbReference type="ARBA" id="ARBA00022692"/>
    </source>
</evidence>
<dbReference type="KEGG" id="tng:GSTEN00016673G001"/>
<dbReference type="SMART" id="SM00100">
    <property type="entry name" value="cNMP"/>
    <property type="match status" value="1"/>
</dbReference>
<evidence type="ECO:0000256" key="3">
    <source>
        <dbReference type="ARBA" id="ARBA00022535"/>
    </source>
</evidence>
<evidence type="ECO:0000259" key="17">
    <source>
        <dbReference type="PROSITE" id="PS50042"/>
    </source>
</evidence>
<dbReference type="FunFam" id="1.10.287.630:FF:000001">
    <property type="entry name" value="Cyclic nucleotide-gated channel alpha 3"/>
    <property type="match status" value="1"/>
</dbReference>
<keyword evidence="4" id="KW-0716">Sensory transduction</keyword>
<dbReference type="InterPro" id="IPR018490">
    <property type="entry name" value="cNMP-bd_dom_sf"/>
</dbReference>
<evidence type="ECO:0000256" key="6">
    <source>
        <dbReference type="ARBA" id="ARBA00022741"/>
    </source>
</evidence>
<comment type="catalytic activity">
    <reaction evidence="14">
        <text>K(+)(in) = K(+)(out)</text>
        <dbReference type="Rhea" id="RHEA:29463"/>
        <dbReference type="ChEBI" id="CHEBI:29103"/>
    </reaction>
</comment>
<dbReference type="CDD" id="cd00038">
    <property type="entry name" value="CAP_ED"/>
    <property type="match status" value="1"/>
</dbReference>
<evidence type="ECO:0000256" key="14">
    <source>
        <dbReference type="ARBA" id="ARBA00034430"/>
    </source>
</evidence>